<dbReference type="KEGG" id="lck:HN018_23265"/>
<dbReference type="SUPFAM" id="SSF52833">
    <property type="entry name" value="Thioredoxin-like"/>
    <property type="match status" value="1"/>
</dbReference>
<name>A0A6M8HX21_9PROT</name>
<dbReference type="InterPro" id="IPR036249">
    <property type="entry name" value="Thioredoxin-like_sf"/>
</dbReference>
<dbReference type="EMBL" id="CP053709">
    <property type="protein sequence ID" value="QKE93109.1"/>
    <property type="molecule type" value="Genomic_DNA"/>
</dbReference>
<dbReference type="Proteomes" id="UP000500767">
    <property type="component" value="Plasmid unnamed1"/>
</dbReference>
<proteinExistence type="predicted"/>
<evidence type="ECO:0008006" key="3">
    <source>
        <dbReference type="Google" id="ProtNLM"/>
    </source>
</evidence>
<keyword evidence="1" id="KW-0614">Plasmid</keyword>
<dbReference type="InterPro" id="IPR009094">
    <property type="entry name" value="DiS-bond_isomerase_DsbC/G_N_sf"/>
</dbReference>
<dbReference type="AlphaFoldDB" id="A0A6M8HX21"/>
<keyword evidence="2" id="KW-1185">Reference proteome</keyword>
<protein>
    <recommendedName>
        <fullName evidence="3">Thiol:disulfide interchange protein DsbG</fullName>
    </recommendedName>
</protein>
<dbReference type="GO" id="GO:0042597">
    <property type="term" value="C:periplasmic space"/>
    <property type="evidence" value="ECO:0007669"/>
    <property type="project" value="InterPro"/>
</dbReference>
<evidence type="ECO:0000313" key="1">
    <source>
        <dbReference type="EMBL" id="QKE93109.1"/>
    </source>
</evidence>
<gene>
    <name evidence="1" type="ORF">HN018_23265</name>
</gene>
<evidence type="ECO:0000313" key="2">
    <source>
        <dbReference type="Proteomes" id="UP000500767"/>
    </source>
</evidence>
<accession>A0A6M8HX21</accession>
<dbReference type="SUPFAM" id="SSF54423">
    <property type="entry name" value="DsbC/DsbG N-terminal domain-like"/>
    <property type="match status" value="1"/>
</dbReference>
<reference evidence="1 2" key="1">
    <citation type="journal article" date="2014" name="World J. Microbiol. Biotechnol.">
        <title>Biodiversity and physiological characteristics of Antarctic and Arctic lichens-associated bacteria.</title>
        <authorList>
            <person name="Lee Y.M."/>
            <person name="Kim E.H."/>
            <person name="Lee H.K."/>
            <person name="Hong S.G."/>
        </authorList>
    </citation>
    <scope>NUCLEOTIDE SEQUENCE [LARGE SCALE GENOMIC DNA]</scope>
    <source>
        <strain evidence="1 2">PAMC 26569</strain>
        <plasmid evidence="1">unnamed1</plasmid>
    </source>
</reference>
<dbReference type="Gene3D" id="3.40.30.10">
    <property type="entry name" value="Glutaredoxin"/>
    <property type="match status" value="1"/>
</dbReference>
<dbReference type="Gene3D" id="3.10.450.70">
    <property type="entry name" value="Disulphide bond isomerase, DsbC/G, N-terminal"/>
    <property type="match status" value="2"/>
</dbReference>
<organism evidence="1 2">
    <name type="scientific">Lichenicola cladoniae</name>
    <dbReference type="NCBI Taxonomy" id="1484109"/>
    <lineage>
        <taxon>Bacteria</taxon>
        <taxon>Pseudomonadati</taxon>
        <taxon>Pseudomonadota</taxon>
        <taxon>Alphaproteobacteria</taxon>
        <taxon>Acetobacterales</taxon>
        <taxon>Acetobacteraceae</taxon>
        <taxon>Lichenicola</taxon>
    </lineage>
</organism>
<dbReference type="RefSeq" id="WP_171833916.1">
    <property type="nucleotide sequence ID" value="NZ_CP053709.1"/>
</dbReference>
<sequence length="328" mass="33920">MTDAASPLPSAAIASGKTLHPTMTADEIKQLPVLVHIATAGASLFDLGSSHGLRTIYARNGGQVMVFEVTPDGQATVAGLMTDISVEQLQMMGAADVTELPSLHGLRGFFLHNGAHYQVFYASPDRQRVIPGVMWDAGGKNLTQDQIAAIPGTVPTVTIGDTSADTTGTTTAAPILGGPALLAVAQGTTHGSIGNPSAPELWMFIDPQCSFSVRAMQQLEPAIAAGKVRLNLIPLSFLDAEDNGLSTRNALSLVSEPTDRMVTAWETGRSTGAAVPNAGARLGANMAAAASIQLKGTPTFVWRKMDGTVGRLDGVPPDVNALIASVGS</sequence>
<geneLocation type="plasmid" evidence="1 2">
    <name>unnamed1</name>
</geneLocation>